<dbReference type="AlphaFoldDB" id="A0A9Q0MCX7"/>
<dbReference type="EMBL" id="JAPWDV010000001">
    <property type="protein sequence ID" value="KAJ6223409.1"/>
    <property type="molecule type" value="Genomic_DNA"/>
</dbReference>
<dbReference type="Proteomes" id="UP001142055">
    <property type="component" value="Chromosome 1"/>
</dbReference>
<gene>
    <name evidence="2" type="ORF">RDWZM_001954</name>
</gene>
<comment type="caution">
    <text evidence="2">The sequence shown here is derived from an EMBL/GenBank/DDBJ whole genome shotgun (WGS) entry which is preliminary data.</text>
</comment>
<organism evidence="2 3">
    <name type="scientific">Blomia tropicalis</name>
    <name type="common">Mite</name>
    <dbReference type="NCBI Taxonomy" id="40697"/>
    <lineage>
        <taxon>Eukaryota</taxon>
        <taxon>Metazoa</taxon>
        <taxon>Ecdysozoa</taxon>
        <taxon>Arthropoda</taxon>
        <taxon>Chelicerata</taxon>
        <taxon>Arachnida</taxon>
        <taxon>Acari</taxon>
        <taxon>Acariformes</taxon>
        <taxon>Sarcoptiformes</taxon>
        <taxon>Astigmata</taxon>
        <taxon>Glycyphagoidea</taxon>
        <taxon>Echimyopodidae</taxon>
        <taxon>Blomia</taxon>
    </lineage>
</organism>
<feature type="chain" id="PRO_5040297611" evidence="1">
    <location>
        <begin position="20"/>
        <end position="177"/>
    </location>
</feature>
<accession>A0A9Q0MCX7</accession>
<name>A0A9Q0MCX7_BLOTA</name>
<feature type="signal peptide" evidence="1">
    <location>
        <begin position="1"/>
        <end position="19"/>
    </location>
</feature>
<protein>
    <submittedName>
        <fullName evidence="2">Uncharacterized protein</fullName>
    </submittedName>
</protein>
<sequence length="177" mass="20123">MHSVTKILILLYIVHHSLVNTMNIESTTTTNELINEKISTKGNTSKTIHELLNIKLPIVLKRHQLKLNSTLLEWRPAIANITKLDQCYEKGILGVDTKFNMFETGTTFEQIVKFFFNKLSNQINEQNAEKRIGALIHSIQLITDEVLDCDQSKEKRPIGLSPLSCLTIDEQVGIFFG</sequence>
<evidence type="ECO:0000313" key="3">
    <source>
        <dbReference type="Proteomes" id="UP001142055"/>
    </source>
</evidence>
<evidence type="ECO:0000256" key="1">
    <source>
        <dbReference type="SAM" id="SignalP"/>
    </source>
</evidence>
<keyword evidence="1" id="KW-0732">Signal</keyword>
<keyword evidence="3" id="KW-1185">Reference proteome</keyword>
<proteinExistence type="predicted"/>
<reference evidence="2" key="1">
    <citation type="submission" date="2022-12" db="EMBL/GenBank/DDBJ databases">
        <title>Genome assemblies of Blomia tropicalis.</title>
        <authorList>
            <person name="Cui Y."/>
        </authorList>
    </citation>
    <scope>NUCLEOTIDE SEQUENCE</scope>
    <source>
        <tissue evidence="2">Adult mites</tissue>
    </source>
</reference>
<evidence type="ECO:0000313" key="2">
    <source>
        <dbReference type="EMBL" id="KAJ6223409.1"/>
    </source>
</evidence>